<gene>
    <name evidence="2" type="ORF">Poly59_39250</name>
</gene>
<dbReference type="PROSITE" id="PS50943">
    <property type="entry name" value="HTH_CROC1"/>
    <property type="match status" value="1"/>
</dbReference>
<keyword evidence="3" id="KW-1185">Reference proteome</keyword>
<dbReference type="RefSeq" id="WP_146535589.1">
    <property type="nucleotide sequence ID" value="NZ_SJPX01000004.1"/>
</dbReference>
<proteinExistence type="predicted"/>
<comment type="caution">
    <text evidence="2">The sequence shown here is derived from an EMBL/GenBank/DDBJ whole genome shotgun (WGS) entry which is preliminary data.</text>
</comment>
<dbReference type="InterPro" id="IPR001387">
    <property type="entry name" value="Cro/C1-type_HTH"/>
</dbReference>
<dbReference type="OrthoDB" id="284931at2"/>
<dbReference type="InterPro" id="IPR010982">
    <property type="entry name" value="Lambda_DNA-bd_dom_sf"/>
</dbReference>
<organism evidence="2 3">
    <name type="scientific">Rubripirellula reticaptiva</name>
    <dbReference type="NCBI Taxonomy" id="2528013"/>
    <lineage>
        <taxon>Bacteria</taxon>
        <taxon>Pseudomonadati</taxon>
        <taxon>Planctomycetota</taxon>
        <taxon>Planctomycetia</taxon>
        <taxon>Pirellulales</taxon>
        <taxon>Pirellulaceae</taxon>
        <taxon>Rubripirellula</taxon>
    </lineage>
</organism>
<evidence type="ECO:0000313" key="2">
    <source>
        <dbReference type="EMBL" id="TWU49311.1"/>
    </source>
</evidence>
<reference evidence="2 3" key="1">
    <citation type="submission" date="2019-02" db="EMBL/GenBank/DDBJ databases">
        <title>Deep-cultivation of Planctomycetes and their phenomic and genomic characterization uncovers novel biology.</title>
        <authorList>
            <person name="Wiegand S."/>
            <person name="Jogler M."/>
            <person name="Boedeker C."/>
            <person name="Pinto D."/>
            <person name="Vollmers J."/>
            <person name="Rivas-Marin E."/>
            <person name="Kohn T."/>
            <person name="Peeters S.H."/>
            <person name="Heuer A."/>
            <person name="Rast P."/>
            <person name="Oberbeckmann S."/>
            <person name="Bunk B."/>
            <person name="Jeske O."/>
            <person name="Meyerdierks A."/>
            <person name="Storesund J.E."/>
            <person name="Kallscheuer N."/>
            <person name="Luecker S."/>
            <person name="Lage O.M."/>
            <person name="Pohl T."/>
            <person name="Merkel B.J."/>
            <person name="Hornburger P."/>
            <person name="Mueller R.-W."/>
            <person name="Bruemmer F."/>
            <person name="Labrenz M."/>
            <person name="Spormann A.M."/>
            <person name="Op Den Camp H."/>
            <person name="Overmann J."/>
            <person name="Amann R."/>
            <person name="Jetten M.S.M."/>
            <person name="Mascher T."/>
            <person name="Medema M.H."/>
            <person name="Devos D.P."/>
            <person name="Kaster A.-K."/>
            <person name="Ovreas L."/>
            <person name="Rohde M."/>
            <person name="Galperin M.Y."/>
            <person name="Jogler C."/>
        </authorList>
    </citation>
    <scope>NUCLEOTIDE SEQUENCE [LARGE SCALE GENOMIC DNA]</scope>
    <source>
        <strain evidence="2 3">Poly59</strain>
    </source>
</reference>
<dbReference type="SUPFAM" id="SSF47413">
    <property type="entry name" value="lambda repressor-like DNA-binding domains"/>
    <property type="match status" value="1"/>
</dbReference>
<dbReference type="EMBL" id="SJPX01000004">
    <property type="protein sequence ID" value="TWU49311.1"/>
    <property type="molecule type" value="Genomic_DNA"/>
</dbReference>
<dbReference type="CDD" id="cd00093">
    <property type="entry name" value="HTH_XRE"/>
    <property type="match status" value="1"/>
</dbReference>
<dbReference type="GO" id="GO:0003677">
    <property type="term" value="F:DNA binding"/>
    <property type="evidence" value="ECO:0007669"/>
    <property type="project" value="InterPro"/>
</dbReference>
<dbReference type="Gene3D" id="1.10.260.40">
    <property type="entry name" value="lambda repressor-like DNA-binding domains"/>
    <property type="match status" value="1"/>
</dbReference>
<accession>A0A5C6ENW3</accession>
<protein>
    <recommendedName>
        <fullName evidence="1">HTH cro/C1-type domain-containing protein</fullName>
    </recommendedName>
</protein>
<name>A0A5C6ENW3_9BACT</name>
<dbReference type="Pfam" id="PF13443">
    <property type="entry name" value="HTH_26"/>
    <property type="match status" value="1"/>
</dbReference>
<evidence type="ECO:0000313" key="3">
    <source>
        <dbReference type="Proteomes" id="UP000317977"/>
    </source>
</evidence>
<dbReference type="Proteomes" id="UP000317977">
    <property type="component" value="Unassembled WGS sequence"/>
</dbReference>
<dbReference type="AlphaFoldDB" id="A0A5C6ENW3"/>
<feature type="domain" description="HTH cro/C1-type" evidence="1">
    <location>
        <begin position="23"/>
        <end position="63"/>
    </location>
</feature>
<sequence length="197" mass="22364">MKLLSQQIRDLVEGSSTSTYAIARAADIDKSAMSRFMNGGRLTMDKLDQLARVLGVTVHSDEISLVPRPLEMGRPKQRKEKKMTRQEAQKWADYFANDACENHFESRRGVWHIEDLDCLLLYDNSPYANDAARRPRQMKAIKERLKKVGIKTIACGGSQEEVHEGESYTVSLLLDCSQDRMDEVIEIAQEVVMTGKN</sequence>
<evidence type="ECO:0000259" key="1">
    <source>
        <dbReference type="PROSITE" id="PS50943"/>
    </source>
</evidence>